<dbReference type="STRING" id="1210086.GCA_001613105_00923"/>
<dbReference type="EMBL" id="QQBC01000002">
    <property type="protein sequence ID" value="RDI67946.1"/>
    <property type="molecule type" value="Genomic_DNA"/>
</dbReference>
<proteinExistence type="predicted"/>
<comment type="caution">
    <text evidence="3">The sequence shown here is derived from an EMBL/GenBank/DDBJ whole genome shotgun (WGS) entry which is preliminary data.</text>
</comment>
<keyword evidence="1" id="KW-0732">Signal</keyword>
<dbReference type="InterPro" id="IPR052336">
    <property type="entry name" value="MlaD_Phospholipid_Transporter"/>
</dbReference>
<evidence type="ECO:0000313" key="4">
    <source>
        <dbReference type="Proteomes" id="UP000254869"/>
    </source>
</evidence>
<evidence type="ECO:0000313" key="3">
    <source>
        <dbReference type="EMBL" id="RDI67946.1"/>
    </source>
</evidence>
<feature type="chain" id="PRO_5039027911" evidence="1">
    <location>
        <begin position="24"/>
        <end position="313"/>
    </location>
</feature>
<dbReference type="GO" id="GO:0005576">
    <property type="term" value="C:extracellular region"/>
    <property type="evidence" value="ECO:0007669"/>
    <property type="project" value="TreeGrafter"/>
</dbReference>
<name>A0A370IB48_9NOCA</name>
<feature type="domain" description="Mce/MlaD" evidence="2">
    <location>
        <begin position="41"/>
        <end position="114"/>
    </location>
</feature>
<dbReference type="PANTHER" id="PTHR33371:SF4">
    <property type="entry name" value="INTERMEMBRANE PHOSPHOLIPID TRANSPORT SYSTEM BINDING PROTEIN MLAD"/>
    <property type="match status" value="1"/>
</dbReference>
<dbReference type="NCBIfam" id="TIGR00996">
    <property type="entry name" value="Mtu_fam_mce"/>
    <property type="match status" value="1"/>
</dbReference>
<keyword evidence="4" id="KW-1185">Reference proteome</keyword>
<accession>A0A370IB48</accession>
<dbReference type="InterPro" id="IPR003399">
    <property type="entry name" value="Mce/MlaD"/>
</dbReference>
<dbReference type="Pfam" id="PF02470">
    <property type="entry name" value="MlaD"/>
    <property type="match status" value="1"/>
</dbReference>
<gene>
    <name evidence="3" type="ORF">DFR76_102347</name>
</gene>
<dbReference type="PANTHER" id="PTHR33371">
    <property type="entry name" value="INTERMEMBRANE PHOSPHOLIPID TRANSPORT SYSTEM BINDING PROTEIN MLAD-RELATED"/>
    <property type="match status" value="1"/>
</dbReference>
<evidence type="ECO:0000256" key="1">
    <source>
        <dbReference type="SAM" id="SignalP"/>
    </source>
</evidence>
<dbReference type="Proteomes" id="UP000254869">
    <property type="component" value="Unassembled WGS sequence"/>
</dbReference>
<sequence length="313" mass="33253">MGRAALTFTALAVVATVAAGATAAYTEIARPWLDRVHPAQRTICAEFTDTVGLYEGNSVTMLGVEIGRVTHIEARGDRMRLTLSVDRSVEIPADAEAVTMSSSIVTDRRVELTKPYTGGPTLPGAQCIPLERTRTPIGISDALDALGKLAGDLLGQDSGGPSDNAIGGTLAAADRAIDGTGEQFNALLRQLSQLVGDPADRADTFRRLVDNLDTLTTMFVTNWPDMRALLDNLHNGLTMIDGVAVELGRAVELAVQFLPVIARNVGKYDAQVYGFLDQAIPRIRAYTPLAGDIADLLAHLPPVTAQLPRAGAR</sequence>
<reference evidence="3 4" key="1">
    <citation type="submission" date="2018-07" db="EMBL/GenBank/DDBJ databases">
        <title>Genomic Encyclopedia of Type Strains, Phase IV (KMG-IV): sequencing the most valuable type-strain genomes for metagenomic binning, comparative biology and taxonomic classification.</title>
        <authorList>
            <person name="Goeker M."/>
        </authorList>
    </citation>
    <scope>NUCLEOTIDE SEQUENCE [LARGE SCALE GENOMIC DNA]</scope>
    <source>
        <strain evidence="3 4">DSM 44290</strain>
    </source>
</reference>
<protein>
    <submittedName>
        <fullName evidence="3">Phospholipid/cholesterol/gamma-HCH transport system substrate-binding protein</fullName>
    </submittedName>
</protein>
<dbReference type="AlphaFoldDB" id="A0A370IB48"/>
<evidence type="ECO:0000259" key="2">
    <source>
        <dbReference type="Pfam" id="PF02470"/>
    </source>
</evidence>
<dbReference type="RefSeq" id="WP_147287852.1">
    <property type="nucleotide sequence ID" value="NZ_QQBC01000002.1"/>
</dbReference>
<organism evidence="3 4">
    <name type="scientific">Nocardia pseudobrasiliensis</name>
    <dbReference type="NCBI Taxonomy" id="45979"/>
    <lineage>
        <taxon>Bacteria</taxon>
        <taxon>Bacillati</taxon>
        <taxon>Actinomycetota</taxon>
        <taxon>Actinomycetes</taxon>
        <taxon>Mycobacteriales</taxon>
        <taxon>Nocardiaceae</taxon>
        <taxon>Nocardia</taxon>
    </lineage>
</organism>
<feature type="signal peptide" evidence="1">
    <location>
        <begin position="1"/>
        <end position="23"/>
    </location>
</feature>
<dbReference type="InterPro" id="IPR005693">
    <property type="entry name" value="Mce"/>
</dbReference>